<reference evidence="2 3" key="1">
    <citation type="submission" date="2017-10" db="EMBL/GenBank/DDBJ databases">
        <title>Whole genome sequencing of members of genus Pseudoxanthomonas.</title>
        <authorList>
            <person name="Kumar S."/>
            <person name="Bansal K."/>
            <person name="Kaur A."/>
            <person name="Patil P."/>
            <person name="Sharma S."/>
            <person name="Patil P.B."/>
        </authorList>
    </citation>
    <scope>NUCLEOTIDE SEQUENCE [LARGE SCALE GENOMIC DNA]</scope>
    <source>
        <strain evidence="2 3">DSM 17801</strain>
    </source>
</reference>
<dbReference type="EMBL" id="PDWN01000001">
    <property type="protein sequence ID" value="KAF1697436.1"/>
    <property type="molecule type" value="Genomic_DNA"/>
</dbReference>
<dbReference type="Proteomes" id="UP000788419">
    <property type="component" value="Unassembled WGS sequence"/>
</dbReference>
<feature type="transmembrane region" description="Helical" evidence="1">
    <location>
        <begin position="188"/>
        <end position="213"/>
    </location>
</feature>
<keyword evidence="1" id="KW-1133">Transmembrane helix</keyword>
<keyword evidence="1" id="KW-0812">Transmembrane</keyword>
<evidence type="ECO:0000256" key="1">
    <source>
        <dbReference type="SAM" id="Phobius"/>
    </source>
</evidence>
<evidence type="ECO:0008006" key="4">
    <source>
        <dbReference type="Google" id="ProtNLM"/>
    </source>
</evidence>
<feature type="transmembrane region" description="Helical" evidence="1">
    <location>
        <begin position="64"/>
        <end position="86"/>
    </location>
</feature>
<sequence>MGAVFLAVALTGFMGTYFVPMARGSFDAPAIVHVHGVLVFGWLLLFIAQAWRVRQRHMVRHRQWGWFGAAMCVAIMASGVGVGLFATHRDLAAGGGDFALGQFVNILIEMLLFGGLVAAAVVLRRDGESHKRLLLLATISALAPAWMRFRHLFPGVPHPFVTFSIVADSLLVVAIARDWIAMRRVHPVYLWAGGAMVVVHAIELLAITSAPWLRLSRWLLGVDAPVAD</sequence>
<keyword evidence="1" id="KW-0472">Membrane</keyword>
<feature type="transmembrane region" description="Helical" evidence="1">
    <location>
        <begin position="98"/>
        <end position="121"/>
    </location>
</feature>
<keyword evidence="3" id="KW-1185">Reference proteome</keyword>
<evidence type="ECO:0000313" key="3">
    <source>
        <dbReference type="Proteomes" id="UP000788419"/>
    </source>
</evidence>
<comment type="caution">
    <text evidence="2">The sequence shown here is derived from an EMBL/GenBank/DDBJ whole genome shotgun (WGS) entry which is preliminary data.</text>
</comment>
<protein>
    <recommendedName>
        <fullName evidence="4">DUF2306 domain-containing protein</fullName>
    </recommendedName>
</protein>
<gene>
    <name evidence="2" type="ORF">CSC65_00755</name>
</gene>
<organism evidence="2 3">
    <name type="scientific">Pseudoxanthomonas daejeonensis</name>
    <dbReference type="NCBI Taxonomy" id="266062"/>
    <lineage>
        <taxon>Bacteria</taxon>
        <taxon>Pseudomonadati</taxon>
        <taxon>Pseudomonadota</taxon>
        <taxon>Gammaproteobacteria</taxon>
        <taxon>Lysobacterales</taxon>
        <taxon>Lysobacteraceae</taxon>
        <taxon>Pseudoxanthomonas</taxon>
    </lineage>
</organism>
<evidence type="ECO:0000313" key="2">
    <source>
        <dbReference type="EMBL" id="KAF1697436.1"/>
    </source>
</evidence>
<feature type="transmembrane region" description="Helical" evidence="1">
    <location>
        <begin position="34"/>
        <end position="52"/>
    </location>
</feature>
<feature type="transmembrane region" description="Helical" evidence="1">
    <location>
        <begin position="155"/>
        <end position="176"/>
    </location>
</feature>
<accession>A0ABQ6ZBI5</accession>
<name>A0ABQ6ZBI5_9GAMM</name>
<proteinExistence type="predicted"/>
<feature type="transmembrane region" description="Helical" evidence="1">
    <location>
        <begin position="133"/>
        <end position="149"/>
    </location>
</feature>